<comment type="caution">
    <text evidence="3">The sequence shown here is derived from an EMBL/GenBank/DDBJ whole genome shotgun (WGS) entry which is preliminary data.</text>
</comment>
<evidence type="ECO:0000259" key="2">
    <source>
        <dbReference type="Pfam" id="PF13403"/>
    </source>
</evidence>
<dbReference type="SUPFAM" id="SSF51294">
    <property type="entry name" value="Hedgehog/intein (Hint) domain"/>
    <property type="match status" value="1"/>
</dbReference>
<dbReference type="InterPro" id="IPR028992">
    <property type="entry name" value="Hedgehog/Intein_dom"/>
</dbReference>
<feature type="compositionally biased region" description="Basic and acidic residues" evidence="1">
    <location>
        <begin position="91"/>
        <end position="100"/>
    </location>
</feature>
<keyword evidence="4" id="KW-1185">Reference proteome</keyword>
<sequence>MTTGCGGTFVISWSQTETDGLRAASPEHLAVGAAWRWTGEAVRVDGVPGLLHLDAPRGATELRERAARGLRRLIGVAILGKGRPSFPDEAPPDRESNAEHENEEPGFVLTDGRAAYTATIIEVPDTGARLVMFLGGMPPEGRDLWIVRHMQGRAMAPVQAAESGAGVICFAPGTRIRTAGGACLIEDLRPGDRIVTRDSGAEAVLWTGQRRMSGARLHAMPHLRPIRLRGDALGSGRPDQDLLVSPQHRMLLRGAAAQALFNTPEVLVAAEDLVNGRTITVDHSLREVTYVHILLERHQVIWANGLETESFHPSNAALDSIAPDQRSGLLAILPELAGDPLAYGDFARRNLTAAEAAILRHDLAA</sequence>
<evidence type="ECO:0000256" key="1">
    <source>
        <dbReference type="SAM" id="MobiDB-lite"/>
    </source>
</evidence>
<dbReference type="AlphaFoldDB" id="A0A8K0VC06"/>
<organism evidence="3 4">
    <name type="scientific">Szabonella alba</name>
    <dbReference type="NCBI Taxonomy" id="2804194"/>
    <lineage>
        <taxon>Bacteria</taxon>
        <taxon>Pseudomonadati</taxon>
        <taxon>Pseudomonadota</taxon>
        <taxon>Alphaproteobacteria</taxon>
        <taxon>Rhodobacterales</taxon>
        <taxon>Paracoccaceae</taxon>
        <taxon>Szabonella</taxon>
    </lineage>
</organism>
<name>A0A8K0VC06_9RHOB</name>
<proteinExistence type="predicted"/>
<feature type="domain" description="Hedgehog/Intein (Hint)" evidence="2">
    <location>
        <begin position="168"/>
        <end position="314"/>
    </location>
</feature>
<evidence type="ECO:0000313" key="3">
    <source>
        <dbReference type="EMBL" id="MBL4916390.1"/>
    </source>
</evidence>
<reference evidence="3" key="1">
    <citation type="submission" date="2021-01" db="EMBL/GenBank/DDBJ databases">
        <title>Tabrizicola alba sp. nov. a motile alkaliphilic bacterium isolated from a soda lake.</title>
        <authorList>
            <person name="Szuroczki S."/>
            <person name="Abbaszade G."/>
            <person name="Schumann P."/>
            <person name="Toth E."/>
        </authorList>
    </citation>
    <scope>NUCLEOTIDE SEQUENCE</scope>
    <source>
        <strain evidence="3">DMG-N-6</strain>
    </source>
</reference>
<dbReference type="RefSeq" id="WP_202687049.1">
    <property type="nucleotide sequence ID" value="NZ_JAESVN010000001.1"/>
</dbReference>
<dbReference type="InterPro" id="IPR036844">
    <property type="entry name" value="Hint_dom_sf"/>
</dbReference>
<dbReference type="Pfam" id="PF13403">
    <property type="entry name" value="Hint_2"/>
    <property type="match status" value="1"/>
</dbReference>
<dbReference type="Gene3D" id="2.170.16.10">
    <property type="entry name" value="Hedgehog/Intein (Hint) domain"/>
    <property type="match status" value="1"/>
</dbReference>
<gene>
    <name evidence="3" type="ORF">JL811_04075</name>
</gene>
<dbReference type="EMBL" id="JAESVN010000001">
    <property type="protein sequence ID" value="MBL4916390.1"/>
    <property type="molecule type" value="Genomic_DNA"/>
</dbReference>
<protein>
    <submittedName>
        <fullName evidence="3">Hint domain-containing protein</fullName>
    </submittedName>
</protein>
<feature type="region of interest" description="Disordered" evidence="1">
    <location>
        <begin position="83"/>
        <end position="103"/>
    </location>
</feature>
<evidence type="ECO:0000313" key="4">
    <source>
        <dbReference type="Proteomes" id="UP000648908"/>
    </source>
</evidence>
<dbReference type="Proteomes" id="UP000648908">
    <property type="component" value="Unassembled WGS sequence"/>
</dbReference>
<accession>A0A8K0VC06</accession>